<dbReference type="RefSeq" id="WP_114984945.1">
    <property type="nucleotide sequence ID" value="NZ_CP027806.1"/>
</dbReference>
<dbReference type="PROSITE" id="PS51462">
    <property type="entry name" value="NUDIX"/>
    <property type="match status" value="1"/>
</dbReference>
<proteinExistence type="inferred from homology"/>
<dbReference type="InterPro" id="IPR020476">
    <property type="entry name" value="Nudix_hydrolase"/>
</dbReference>
<dbReference type="InterPro" id="IPR000086">
    <property type="entry name" value="NUDIX_hydrolase_dom"/>
</dbReference>
<dbReference type="OrthoDB" id="9810648at2"/>
<dbReference type="PRINTS" id="PR00502">
    <property type="entry name" value="NUDIXFAMILY"/>
</dbReference>
<dbReference type="Pfam" id="PF00293">
    <property type="entry name" value="NUDIX"/>
    <property type="match status" value="1"/>
</dbReference>
<keyword evidence="2 3" id="KW-0378">Hydrolase</keyword>
<evidence type="ECO:0000313" key="6">
    <source>
        <dbReference type="Proteomes" id="UP000254808"/>
    </source>
</evidence>
<dbReference type="Proteomes" id="UP000254808">
    <property type="component" value="Chromosome"/>
</dbReference>
<keyword evidence="6" id="KW-1185">Reference proteome</keyword>
<evidence type="ECO:0000256" key="2">
    <source>
        <dbReference type="ARBA" id="ARBA00022801"/>
    </source>
</evidence>
<dbReference type="SUPFAM" id="SSF55811">
    <property type="entry name" value="Nudix"/>
    <property type="match status" value="1"/>
</dbReference>
<dbReference type="PANTHER" id="PTHR43046">
    <property type="entry name" value="GDP-MANNOSE MANNOSYL HYDROLASE"/>
    <property type="match status" value="1"/>
</dbReference>
<dbReference type="InterPro" id="IPR015797">
    <property type="entry name" value="NUDIX_hydrolase-like_dom_sf"/>
</dbReference>
<dbReference type="EMBL" id="CP027806">
    <property type="protein sequence ID" value="AXJ01788.1"/>
    <property type="molecule type" value="Genomic_DNA"/>
</dbReference>
<dbReference type="PROSITE" id="PS00893">
    <property type="entry name" value="NUDIX_BOX"/>
    <property type="match status" value="1"/>
</dbReference>
<dbReference type="AlphaFoldDB" id="A0A345UMT6"/>
<evidence type="ECO:0000256" key="3">
    <source>
        <dbReference type="RuleBase" id="RU003476"/>
    </source>
</evidence>
<evidence type="ECO:0000259" key="4">
    <source>
        <dbReference type="PROSITE" id="PS51462"/>
    </source>
</evidence>
<feature type="domain" description="Nudix hydrolase" evidence="4">
    <location>
        <begin position="10"/>
        <end position="147"/>
    </location>
</feature>
<comment type="similarity">
    <text evidence="3">Belongs to the Nudix hydrolase family.</text>
</comment>
<evidence type="ECO:0000313" key="5">
    <source>
        <dbReference type="EMBL" id="AXJ01788.1"/>
    </source>
</evidence>
<accession>A0A345UMT6</accession>
<protein>
    <submittedName>
        <fullName evidence="5">8-oxo-dGTP diphosphatase</fullName>
    </submittedName>
</protein>
<reference evidence="5 6" key="1">
    <citation type="submission" date="2018-03" db="EMBL/GenBank/DDBJ databases">
        <title>Phenotypic and genomic properties of Cyclonatronum proteinivorum gen. nov., sp. nov., a haloalkaliphilic bacteroidete from soda lakes possessing Na+-translocating rhodopsin.</title>
        <authorList>
            <person name="Toshchakov S.V."/>
            <person name="Korzhenkov A."/>
            <person name="Samarov N.I."/>
            <person name="Kublanov I.V."/>
            <person name="Muntyan M.S."/>
            <person name="Sorokin D.Y."/>
        </authorList>
    </citation>
    <scope>NUCLEOTIDE SEQUENCE [LARGE SCALE GENOMIC DNA]</scope>
    <source>
        <strain evidence="5 6">Omega</strain>
    </source>
</reference>
<dbReference type="PANTHER" id="PTHR43046:SF14">
    <property type="entry name" value="MUTT_NUDIX FAMILY PROTEIN"/>
    <property type="match status" value="1"/>
</dbReference>
<dbReference type="Gene3D" id="3.90.79.10">
    <property type="entry name" value="Nucleoside Triphosphate Pyrophosphohydrolase"/>
    <property type="match status" value="1"/>
</dbReference>
<dbReference type="KEGG" id="cprv:CYPRO_2546"/>
<comment type="cofactor">
    <cofactor evidence="1">
        <name>Mg(2+)</name>
        <dbReference type="ChEBI" id="CHEBI:18420"/>
    </cofactor>
</comment>
<sequence>MTQASNPFAGRLRVRACGLVVQDDKLLLVKINSPTRSEPFWMPPGGGVAFQEEAEQAVARELREETGLNVKVAEAVFVSEYISGSWHALELYFRCEVLSGEVSLGIDPEMAGGQQMLEDIGWFNAAQIRQMPVFPLFVRDQAQEVITGDHLPLRYIKQPPHGQEK</sequence>
<name>A0A345UMT6_9BACT</name>
<organism evidence="5 6">
    <name type="scientific">Cyclonatronum proteinivorum</name>
    <dbReference type="NCBI Taxonomy" id="1457365"/>
    <lineage>
        <taxon>Bacteria</taxon>
        <taxon>Pseudomonadati</taxon>
        <taxon>Balneolota</taxon>
        <taxon>Balneolia</taxon>
        <taxon>Balneolales</taxon>
        <taxon>Cyclonatronaceae</taxon>
        <taxon>Cyclonatronum</taxon>
    </lineage>
</organism>
<evidence type="ECO:0000256" key="1">
    <source>
        <dbReference type="ARBA" id="ARBA00001946"/>
    </source>
</evidence>
<dbReference type="GO" id="GO:0016787">
    <property type="term" value="F:hydrolase activity"/>
    <property type="evidence" value="ECO:0007669"/>
    <property type="project" value="UniProtKB-KW"/>
</dbReference>
<dbReference type="InterPro" id="IPR020084">
    <property type="entry name" value="NUDIX_hydrolase_CS"/>
</dbReference>
<gene>
    <name evidence="5" type="ORF">CYPRO_2546</name>
</gene>